<dbReference type="GeneID" id="109724963"/>
<protein>
    <submittedName>
        <fullName evidence="2">Uncharacterized protein LOC109724963 isoform X2</fullName>
    </submittedName>
</protein>
<name>A0A6P5GP46_ANACO</name>
<reference evidence="1" key="1">
    <citation type="journal article" date="2015" name="Nat. Genet.">
        <title>The pineapple genome and the evolution of CAM photosynthesis.</title>
        <authorList>
            <person name="Ming R."/>
            <person name="VanBuren R."/>
            <person name="Wai C.M."/>
            <person name="Tang H."/>
            <person name="Schatz M.C."/>
            <person name="Bowers J.E."/>
            <person name="Lyons E."/>
            <person name="Wang M.L."/>
            <person name="Chen J."/>
            <person name="Biggers E."/>
            <person name="Zhang J."/>
            <person name="Huang L."/>
            <person name="Zhang L."/>
            <person name="Miao W."/>
            <person name="Zhang J."/>
            <person name="Ye Z."/>
            <person name="Miao C."/>
            <person name="Lin Z."/>
            <person name="Wang H."/>
            <person name="Zhou H."/>
            <person name="Yim W.C."/>
            <person name="Priest H.D."/>
            <person name="Zheng C."/>
            <person name="Woodhouse M."/>
            <person name="Edger P.P."/>
            <person name="Guyot R."/>
            <person name="Guo H.B."/>
            <person name="Guo H."/>
            <person name="Zheng G."/>
            <person name="Singh R."/>
            <person name="Sharma A."/>
            <person name="Min X."/>
            <person name="Zheng Y."/>
            <person name="Lee H."/>
            <person name="Gurtowski J."/>
            <person name="Sedlazeck F.J."/>
            <person name="Harkess A."/>
            <person name="McKain M.R."/>
            <person name="Liao Z."/>
            <person name="Fang J."/>
            <person name="Liu J."/>
            <person name="Zhang X."/>
            <person name="Zhang Q."/>
            <person name="Hu W."/>
            <person name="Qin Y."/>
            <person name="Wang K."/>
            <person name="Chen L.Y."/>
            <person name="Shirley N."/>
            <person name="Lin Y.R."/>
            <person name="Liu L.Y."/>
            <person name="Hernandez A.G."/>
            <person name="Wright C.L."/>
            <person name="Bulone V."/>
            <person name="Tuskan G.A."/>
            <person name="Heath K."/>
            <person name="Zee F."/>
            <person name="Moore P.H."/>
            <person name="Sunkar R."/>
            <person name="Leebens-Mack J.H."/>
            <person name="Mockler T."/>
            <person name="Bennetzen J.L."/>
            <person name="Freeling M."/>
            <person name="Sankoff D."/>
            <person name="Paterson A.H."/>
            <person name="Zhu X."/>
            <person name="Yang X."/>
            <person name="Smith J.A."/>
            <person name="Cushman J.C."/>
            <person name="Paull R.E."/>
            <person name="Yu Q."/>
        </authorList>
    </citation>
    <scope>NUCLEOTIDE SEQUENCE [LARGE SCALE GENOMIC DNA]</scope>
    <source>
        <strain evidence="1">cv. F153</strain>
    </source>
</reference>
<keyword evidence="1" id="KW-1185">Reference proteome</keyword>
<dbReference type="RefSeq" id="XP_020109557.1">
    <property type="nucleotide sequence ID" value="XM_020253968.1"/>
</dbReference>
<evidence type="ECO:0000313" key="1">
    <source>
        <dbReference type="Proteomes" id="UP000515123"/>
    </source>
</evidence>
<accession>A0A6P5GP46</accession>
<organism evidence="1 2">
    <name type="scientific">Ananas comosus</name>
    <name type="common">Pineapple</name>
    <name type="synonym">Ananas ananas</name>
    <dbReference type="NCBI Taxonomy" id="4615"/>
    <lineage>
        <taxon>Eukaryota</taxon>
        <taxon>Viridiplantae</taxon>
        <taxon>Streptophyta</taxon>
        <taxon>Embryophyta</taxon>
        <taxon>Tracheophyta</taxon>
        <taxon>Spermatophyta</taxon>
        <taxon>Magnoliopsida</taxon>
        <taxon>Liliopsida</taxon>
        <taxon>Poales</taxon>
        <taxon>Bromeliaceae</taxon>
        <taxon>Bromelioideae</taxon>
        <taxon>Ananas</taxon>
    </lineage>
</organism>
<gene>
    <name evidence="2" type="primary">LOC109724963</name>
</gene>
<evidence type="ECO:0000313" key="2">
    <source>
        <dbReference type="RefSeq" id="XP_020109557.1"/>
    </source>
</evidence>
<proteinExistence type="predicted"/>
<dbReference type="Proteomes" id="UP000515123">
    <property type="component" value="Linkage group 19"/>
</dbReference>
<dbReference type="AlphaFoldDB" id="A0A6P5GP46"/>
<sequence length="97" mass="10873">MLMLDTLIEALIFSEWYHCSQRIVSASAENNQPEGDMPCEYRRNCLYGERNPYVCGGNTAFCWMSSQLKAPLISSNAFADALIAHGSPKMLRSCFSL</sequence>
<reference evidence="2" key="2">
    <citation type="submission" date="2025-08" db="UniProtKB">
        <authorList>
            <consortium name="RefSeq"/>
        </authorList>
    </citation>
    <scope>IDENTIFICATION</scope>
    <source>
        <tissue evidence="2">Leaf</tissue>
    </source>
</reference>